<dbReference type="GO" id="GO:0005657">
    <property type="term" value="C:replication fork"/>
    <property type="evidence" value="ECO:0007669"/>
    <property type="project" value="TreeGrafter"/>
</dbReference>
<keyword evidence="4" id="KW-0067">ATP-binding</keyword>
<dbReference type="GeneID" id="91094789"/>
<dbReference type="GO" id="GO:0008821">
    <property type="term" value="F:crossover junction DNA endonuclease activity"/>
    <property type="evidence" value="ECO:0007669"/>
    <property type="project" value="TreeGrafter"/>
</dbReference>
<dbReference type="InterPro" id="IPR003593">
    <property type="entry name" value="AAA+_ATPase"/>
</dbReference>
<dbReference type="GO" id="GO:0000707">
    <property type="term" value="P:meiotic DNA recombinase assembly"/>
    <property type="evidence" value="ECO:0007669"/>
    <property type="project" value="TreeGrafter"/>
</dbReference>
<name>A0AAX4JUT5_9TREE</name>
<keyword evidence="6" id="KW-0539">Nucleus</keyword>
<dbReference type="GO" id="GO:0005524">
    <property type="term" value="F:ATP binding"/>
    <property type="evidence" value="ECO:0007669"/>
    <property type="project" value="UniProtKB-KW"/>
</dbReference>
<evidence type="ECO:0000256" key="5">
    <source>
        <dbReference type="ARBA" id="ARBA00023204"/>
    </source>
</evidence>
<dbReference type="Gene3D" id="3.40.50.300">
    <property type="entry name" value="P-loop containing nucleotide triphosphate hydrolases"/>
    <property type="match status" value="1"/>
</dbReference>
<evidence type="ECO:0000259" key="8">
    <source>
        <dbReference type="PROSITE" id="PS50162"/>
    </source>
</evidence>
<dbReference type="InterPro" id="IPR052093">
    <property type="entry name" value="HR_Repair_Mediator"/>
</dbReference>
<comment type="subcellular location">
    <subcellularLocation>
        <location evidence="1">Nucleus</location>
    </subcellularLocation>
</comment>
<dbReference type="SUPFAM" id="SSF52540">
    <property type="entry name" value="P-loop containing nucleoside triphosphate hydrolases"/>
    <property type="match status" value="1"/>
</dbReference>
<accession>A0AAX4JUT5</accession>
<evidence type="ECO:0000313" key="9">
    <source>
        <dbReference type="EMBL" id="WWC89201.1"/>
    </source>
</evidence>
<dbReference type="AlphaFoldDB" id="A0AAX4JUT5"/>
<dbReference type="Pfam" id="PF13481">
    <property type="entry name" value="AAA_25"/>
    <property type="match status" value="1"/>
</dbReference>
<dbReference type="GO" id="GO:0000400">
    <property type="term" value="F:four-way junction DNA binding"/>
    <property type="evidence" value="ECO:0007669"/>
    <property type="project" value="TreeGrafter"/>
</dbReference>
<evidence type="ECO:0000256" key="4">
    <source>
        <dbReference type="ARBA" id="ARBA00022840"/>
    </source>
</evidence>
<dbReference type="GO" id="GO:0033063">
    <property type="term" value="C:Rad51B-Rad51C-Rad51D-XRCC2 complex"/>
    <property type="evidence" value="ECO:0007669"/>
    <property type="project" value="TreeGrafter"/>
</dbReference>
<sequence>MNGLERDYNQPISSLNIPRTLKTALTDAGYKIVNDIRLSSAYDLSAELGIPKHQAESLLQQIETDQAGHSSSSQSSHAGPILSSQIQTSTAADLLSSTYLPHFSTSSSSIDNLIAQFRDPHREKPTAISSRKGKEKENSAAITPGMSIEVAGPPGSGKTCLALGIALNARMTVASGNRNEFIDGGEAGEVLIIDTEGGITAERVRSAAEAMTRTCSTLPRDIIHGIHFVRIPTQAQMVAFLYTLDDWLEAHEKVNLIIIDTLSYHFRQPGLDMSTRRRMMELVKQKIGQATTLHRCAVIICNQMATKLLTAENKPANFDTGDRAILMPQLGDSWTIGKTLRLVLFRGPPGDELRYVHAEMSGSSKNLPWASFDIDNDGLPCDIPENIFRRPATPPPKDLISGSLLNF</sequence>
<feature type="compositionally biased region" description="Low complexity" evidence="7">
    <location>
        <begin position="67"/>
        <end position="79"/>
    </location>
</feature>
<protein>
    <recommendedName>
        <fullName evidence="8">RecA family profile 1 domain-containing protein</fullName>
    </recommendedName>
</protein>
<keyword evidence="3" id="KW-0227">DNA damage</keyword>
<dbReference type="GO" id="GO:0007131">
    <property type="term" value="P:reciprocal meiotic recombination"/>
    <property type="evidence" value="ECO:0007669"/>
    <property type="project" value="TreeGrafter"/>
</dbReference>
<reference evidence="9 10" key="1">
    <citation type="submission" date="2024-01" db="EMBL/GenBank/DDBJ databases">
        <title>Comparative genomics of Cryptococcus and Kwoniella reveals pathogenesis evolution and contrasting modes of karyotype evolution via chromosome fusion or intercentromeric recombination.</title>
        <authorList>
            <person name="Coelho M.A."/>
            <person name="David-Palma M."/>
            <person name="Shea T."/>
            <person name="Bowers K."/>
            <person name="McGinley-Smith S."/>
            <person name="Mohammad A.W."/>
            <person name="Gnirke A."/>
            <person name="Yurkov A.M."/>
            <person name="Nowrousian M."/>
            <person name="Sun S."/>
            <person name="Cuomo C.A."/>
            <person name="Heitman J."/>
        </authorList>
    </citation>
    <scope>NUCLEOTIDE SEQUENCE [LARGE SCALE GENOMIC DNA]</scope>
    <source>
        <strain evidence="9 10">CBS 6074</strain>
    </source>
</reference>
<gene>
    <name evidence="9" type="ORF">L201_004119</name>
</gene>
<dbReference type="PANTHER" id="PTHR46239">
    <property type="entry name" value="DNA REPAIR PROTEIN RAD51 HOMOLOG 3 RAD51C"/>
    <property type="match status" value="1"/>
</dbReference>
<dbReference type="EMBL" id="CP144102">
    <property type="protein sequence ID" value="WWC89201.1"/>
    <property type="molecule type" value="Genomic_DNA"/>
</dbReference>
<evidence type="ECO:0000256" key="7">
    <source>
        <dbReference type="SAM" id="MobiDB-lite"/>
    </source>
</evidence>
<keyword evidence="10" id="KW-1185">Reference proteome</keyword>
<organism evidence="9 10">
    <name type="scientific">Kwoniella dendrophila CBS 6074</name>
    <dbReference type="NCBI Taxonomy" id="1295534"/>
    <lineage>
        <taxon>Eukaryota</taxon>
        <taxon>Fungi</taxon>
        <taxon>Dikarya</taxon>
        <taxon>Basidiomycota</taxon>
        <taxon>Agaricomycotina</taxon>
        <taxon>Tremellomycetes</taxon>
        <taxon>Tremellales</taxon>
        <taxon>Cryptococcaceae</taxon>
        <taxon>Kwoniella</taxon>
    </lineage>
</organism>
<evidence type="ECO:0000256" key="6">
    <source>
        <dbReference type="ARBA" id="ARBA00023242"/>
    </source>
</evidence>
<evidence type="ECO:0000256" key="3">
    <source>
        <dbReference type="ARBA" id="ARBA00022763"/>
    </source>
</evidence>
<dbReference type="Proteomes" id="UP001355207">
    <property type="component" value="Chromosome 5"/>
</dbReference>
<dbReference type="PROSITE" id="PS50162">
    <property type="entry name" value="RECA_2"/>
    <property type="match status" value="1"/>
</dbReference>
<keyword evidence="5" id="KW-0234">DNA repair</keyword>
<evidence type="ECO:0000256" key="1">
    <source>
        <dbReference type="ARBA" id="ARBA00004123"/>
    </source>
</evidence>
<feature type="domain" description="RecA family profile 1" evidence="8">
    <location>
        <begin position="99"/>
        <end position="304"/>
    </location>
</feature>
<dbReference type="GO" id="GO:0140664">
    <property type="term" value="F:ATP-dependent DNA damage sensor activity"/>
    <property type="evidence" value="ECO:0007669"/>
    <property type="project" value="InterPro"/>
</dbReference>
<feature type="region of interest" description="Disordered" evidence="7">
    <location>
        <begin position="64"/>
        <end position="83"/>
    </location>
</feature>
<dbReference type="InterPro" id="IPR027417">
    <property type="entry name" value="P-loop_NTPase"/>
</dbReference>
<evidence type="ECO:0000256" key="2">
    <source>
        <dbReference type="ARBA" id="ARBA00022741"/>
    </source>
</evidence>
<keyword evidence="2" id="KW-0547">Nucleotide-binding</keyword>
<dbReference type="PANTHER" id="PTHR46239:SF1">
    <property type="entry name" value="DNA REPAIR PROTEIN RAD51 HOMOLOG 3"/>
    <property type="match status" value="1"/>
</dbReference>
<dbReference type="InterPro" id="IPR020588">
    <property type="entry name" value="RecA_ATP-bd"/>
</dbReference>
<dbReference type="RefSeq" id="XP_066075964.1">
    <property type="nucleotide sequence ID" value="XM_066219867.1"/>
</dbReference>
<dbReference type="SMART" id="SM00382">
    <property type="entry name" value="AAA"/>
    <property type="match status" value="1"/>
</dbReference>
<evidence type="ECO:0000313" key="10">
    <source>
        <dbReference type="Proteomes" id="UP001355207"/>
    </source>
</evidence>
<dbReference type="GO" id="GO:0033065">
    <property type="term" value="C:Rad51C-XRCC3 complex"/>
    <property type="evidence" value="ECO:0007669"/>
    <property type="project" value="TreeGrafter"/>
</dbReference>
<proteinExistence type="predicted"/>